<evidence type="ECO:0000256" key="2">
    <source>
        <dbReference type="ARBA" id="ARBA00005967"/>
    </source>
</evidence>
<evidence type="ECO:0000256" key="14">
    <source>
        <dbReference type="ARBA" id="ARBA00023264"/>
    </source>
</evidence>
<comment type="cofactor">
    <cofactor evidence="18">
        <name>Mg(2+)</name>
        <dbReference type="ChEBI" id="CHEBI:18420"/>
    </cofactor>
    <text evidence="18">Mn(2+), Zn(2+), Cd(2+) and Co(2+) support activity to lesser extents.</text>
</comment>
<evidence type="ECO:0000256" key="13">
    <source>
        <dbReference type="ARBA" id="ARBA00023209"/>
    </source>
</evidence>
<dbReference type="PANTHER" id="PTHR34299">
    <property type="entry name" value="DIACYLGLYCEROL KINASE"/>
    <property type="match status" value="1"/>
</dbReference>
<comment type="subcellular location">
    <subcellularLocation>
        <location evidence="1">Cell membrane</location>
        <topology evidence="1">Multi-pass membrane protein</topology>
    </subcellularLocation>
</comment>
<name>A0A1M5VAL6_9FIRM</name>
<dbReference type="PANTHER" id="PTHR34299:SF1">
    <property type="entry name" value="DIACYLGLYCEROL KINASE"/>
    <property type="match status" value="1"/>
</dbReference>
<keyword evidence="6 19" id="KW-0812">Transmembrane</keyword>
<evidence type="ECO:0000256" key="5">
    <source>
        <dbReference type="ARBA" id="ARBA00022679"/>
    </source>
</evidence>
<dbReference type="GO" id="GO:0008654">
    <property type="term" value="P:phospholipid biosynthetic process"/>
    <property type="evidence" value="ECO:0007669"/>
    <property type="project" value="UniProtKB-KW"/>
</dbReference>
<keyword evidence="21" id="KW-1185">Reference proteome</keyword>
<dbReference type="GO" id="GO:0016301">
    <property type="term" value="F:kinase activity"/>
    <property type="evidence" value="ECO:0007669"/>
    <property type="project" value="UniProtKB-KW"/>
</dbReference>
<feature type="binding site" evidence="16">
    <location>
        <begin position="46"/>
        <end position="49"/>
    </location>
    <ligand>
        <name>substrate</name>
    </ligand>
</feature>
<evidence type="ECO:0000256" key="4">
    <source>
        <dbReference type="ARBA" id="ARBA00022516"/>
    </source>
</evidence>
<evidence type="ECO:0000256" key="9">
    <source>
        <dbReference type="ARBA" id="ARBA00022840"/>
    </source>
</evidence>
<keyword evidence="8 20" id="KW-0418">Kinase</keyword>
<evidence type="ECO:0000313" key="20">
    <source>
        <dbReference type="EMBL" id="SHH72265.1"/>
    </source>
</evidence>
<dbReference type="EMBL" id="FQXJ01000004">
    <property type="protein sequence ID" value="SHH72265.1"/>
    <property type="molecule type" value="Genomic_DNA"/>
</dbReference>
<dbReference type="Pfam" id="PF01219">
    <property type="entry name" value="DAGK_prokar"/>
    <property type="match status" value="1"/>
</dbReference>
<dbReference type="PROSITE" id="PS01069">
    <property type="entry name" value="DAGK_PROKAR"/>
    <property type="match status" value="1"/>
</dbReference>
<keyword evidence="10 19" id="KW-1133">Transmembrane helix</keyword>
<feature type="transmembrane region" description="Helical" evidence="19">
    <location>
        <begin position="30"/>
        <end position="47"/>
    </location>
</feature>
<reference evidence="21" key="1">
    <citation type="submission" date="2016-11" db="EMBL/GenBank/DDBJ databases">
        <authorList>
            <person name="Varghese N."/>
            <person name="Submissions S."/>
        </authorList>
    </citation>
    <scope>NUCLEOTIDE SEQUENCE [LARGE SCALE GENOMIC DNA]</scope>
    <source>
        <strain evidence="21">DSM 15449</strain>
    </source>
</reference>
<keyword evidence="12 19" id="KW-0472">Membrane</keyword>
<feature type="transmembrane region" description="Helical" evidence="19">
    <location>
        <begin position="94"/>
        <end position="120"/>
    </location>
</feature>
<gene>
    <name evidence="20" type="ORF">SAMN02746098_01275</name>
</gene>
<accession>A0A1M5VAL6</accession>
<keyword evidence="18" id="KW-0460">Magnesium</keyword>
<dbReference type="Gene3D" id="1.10.287.3610">
    <property type="match status" value="1"/>
</dbReference>
<evidence type="ECO:0000256" key="6">
    <source>
        <dbReference type="ARBA" id="ARBA00022692"/>
    </source>
</evidence>
<keyword evidence="14" id="KW-1208">Phospholipid metabolism</keyword>
<dbReference type="RefSeq" id="WP_073028641.1">
    <property type="nucleotide sequence ID" value="NZ_FQXJ01000004.1"/>
</dbReference>
<keyword evidence="11" id="KW-0443">Lipid metabolism</keyword>
<evidence type="ECO:0000256" key="10">
    <source>
        <dbReference type="ARBA" id="ARBA00022989"/>
    </source>
</evidence>
<evidence type="ECO:0000256" key="3">
    <source>
        <dbReference type="ARBA" id="ARBA00022475"/>
    </source>
</evidence>
<evidence type="ECO:0000256" key="12">
    <source>
        <dbReference type="ARBA" id="ARBA00023136"/>
    </source>
</evidence>
<dbReference type="CDD" id="cd14265">
    <property type="entry name" value="UDPK_IM_like"/>
    <property type="match status" value="1"/>
</dbReference>
<dbReference type="Proteomes" id="UP000183954">
    <property type="component" value="Unassembled WGS sequence"/>
</dbReference>
<proteinExistence type="inferred from homology"/>
<evidence type="ECO:0000256" key="15">
    <source>
        <dbReference type="PIRSR" id="PIRSR600829-1"/>
    </source>
</evidence>
<evidence type="ECO:0000256" key="11">
    <source>
        <dbReference type="ARBA" id="ARBA00023098"/>
    </source>
</evidence>
<feature type="binding site" evidence="18">
    <location>
        <position position="75"/>
    </location>
    <ligand>
        <name>a divalent metal cation</name>
        <dbReference type="ChEBI" id="CHEBI:60240"/>
    </ligand>
</feature>
<evidence type="ECO:0000256" key="17">
    <source>
        <dbReference type="PIRSR" id="PIRSR600829-3"/>
    </source>
</evidence>
<feature type="binding site" evidence="16">
    <location>
        <position position="68"/>
    </location>
    <ligand>
        <name>substrate</name>
    </ligand>
</feature>
<dbReference type="STRING" id="1121420.SAMN02746098_01275"/>
<evidence type="ECO:0000256" key="16">
    <source>
        <dbReference type="PIRSR" id="PIRSR600829-2"/>
    </source>
</evidence>
<sequence>MGIRHKPGFLRSLNQAWRGMIYTVRTQKHMQFHVVAGISVLLFAWWSRVSRFEWLILILAIGSVISAEVMNSAIETVVDMAQPNYHPLAGMAKDVAAGAVLVTAIQAAVIGMIVFAPALLRFTRGIF</sequence>
<keyword evidence="4" id="KW-0444">Lipid biosynthesis</keyword>
<feature type="binding site" evidence="17">
    <location>
        <position position="75"/>
    </location>
    <ligand>
        <name>ATP</name>
        <dbReference type="ChEBI" id="CHEBI:30616"/>
    </ligand>
</feature>
<feature type="active site" description="Proton acceptor" evidence="15">
    <location>
        <position position="68"/>
    </location>
</feature>
<dbReference type="InterPro" id="IPR000829">
    <property type="entry name" value="DAGK"/>
</dbReference>
<evidence type="ECO:0000256" key="8">
    <source>
        <dbReference type="ARBA" id="ARBA00022777"/>
    </source>
</evidence>
<comment type="similarity">
    <text evidence="2">Belongs to the bacterial diacylglycerol kinase family.</text>
</comment>
<dbReference type="OrthoDB" id="9789934at2"/>
<keyword evidence="3" id="KW-1003">Cell membrane</keyword>
<keyword evidence="13" id="KW-0594">Phospholipid biosynthesis</keyword>
<evidence type="ECO:0000256" key="1">
    <source>
        <dbReference type="ARBA" id="ARBA00004651"/>
    </source>
</evidence>
<dbReference type="GO" id="GO:0005886">
    <property type="term" value="C:plasma membrane"/>
    <property type="evidence" value="ECO:0007669"/>
    <property type="project" value="UniProtKB-SubCell"/>
</dbReference>
<evidence type="ECO:0000256" key="18">
    <source>
        <dbReference type="PIRSR" id="PIRSR600829-4"/>
    </source>
</evidence>
<dbReference type="InterPro" id="IPR036945">
    <property type="entry name" value="DAGK_sf"/>
</dbReference>
<evidence type="ECO:0000256" key="19">
    <source>
        <dbReference type="SAM" id="Phobius"/>
    </source>
</evidence>
<keyword evidence="18" id="KW-0479">Metal-binding</keyword>
<feature type="transmembrane region" description="Helical" evidence="19">
    <location>
        <begin position="54"/>
        <end position="74"/>
    </location>
</feature>
<dbReference type="GO" id="GO:0005524">
    <property type="term" value="F:ATP binding"/>
    <property type="evidence" value="ECO:0007669"/>
    <property type="project" value="UniProtKB-KW"/>
</dbReference>
<keyword evidence="9 17" id="KW-0067">ATP-binding</keyword>
<keyword evidence="7 17" id="KW-0547">Nucleotide-binding</keyword>
<dbReference type="AlphaFoldDB" id="A0A1M5VAL6"/>
<feature type="binding site" evidence="17">
    <location>
        <begin position="93"/>
        <end position="94"/>
    </location>
    <ligand>
        <name>ATP</name>
        <dbReference type="ChEBI" id="CHEBI:30616"/>
    </ligand>
</feature>
<dbReference type="GO" id="GO:0046872">
    <property type="term" value="F:metal ion binding"/>
    <property type="evidence" value="ECO:0007669"/>
    <property type="project" value="UniProtKB-KW"/>
</dbReference>
<evidence type="ECO:0000256" key="7">
    <source>
        <dbReference type="ARBA" id="ARBA00022741"/>
    </source>
</evidence>
<dbReference type="InterPro" id="IPR033717">
    <property type="entry name" value="UDPK"/>
</dbReference>
<evidence type="ECO:0000313" key="21">
    <source>
        <dbReference type="Proteomes" id="UP000183954"/>
    </source>
</evidence>
<organism evidence="20 21">
    <name type="scientific">Desulfosporosinus lacus DSM 15449</name>
    <dbReference type="NCBI Taxonomy" id="1121420"/>
    <lineage>
        <taxon>Bacteria</taxon>
        <taxon>Bacillati</taxon>
        <taxon>Bacillota</taxon>
        <taxon>Clostridia</taxon>
        <taxon>Eubacteriales</taxon>
        <taxon>Desulfitobacteriaceae</taxon>
        <taxon>Desulfosporosinus</taxon>
    </lineage>
</organism>
<protein>
    <submittedName>
        <fullName evidence="20">Diacylglycerol kinase (ATP)</fullName>
    </submittedName>
</protein>
<keyword evidence="5" id="KW-0808">Transferase</keyword>